<keyword evidence="2" id="KW-0732">Signal</keyword>
<dbReference type="CDD" id="cd00254">
    <property type="entry name" value="LT-like"/>
    <property type="match status" value="1"/>
</dbReference>
<name>A0ABV7XFK9_9GAMM</name>
<dbReference type="Proteomes" id="UP001595705">
    <property type="component" value="Unassembled WGS sequence"/>
</dbReference>
<evidence type="ECO:0000256" key="2">
    <source>
        <dbReference type="SAM" id="SignalP"/>
    </source>
</evidence>
<protein>
    <submittedName>
        <fullName evidence="4">Lytic transglycosylase domain-containing protein</fullName>
    </submittedName>
</protein>
<organism evidence="4 5">
    <name type="scientific">Luteimonas soli</name>
    <dbReference type="NCBI Taxonomy" id="1648966"/>
    <lineage>
        <taxon>Bacteria</taxon>
        <taxon>Pseudomonadati</taxon>
        <taxon>Pseudomonadota</taxon>
        <taxon>Gammaproteobacteria</taxon>
        <taxon>Lysobacterales</taxon>
        <taxon>Lysobacteraceae</taxon>
        <taxon>Luteimonas</taxon>
    </lineage>
</organism>
<gene>
    <name evidence="4" type="ORF">ACFONC_00880</name>
</gene>
<accession>A0ABV7XFK9</accession>
<dbReference type="InterPro" id="IPR000189">
    <property type="entry name" value="Transglyc_AS"/>
</dbReference>
<keyword evidence="5" id="KW-1185">Reference proteome</keyword>
<comment type="caution">
    <text evidence="4">The sequence shown here is derived from an EMBL/GenBank/DDBJ whole genome shotgun (WGS) entry which is preliminary data.</text>
</comment>
<dbReference type="RefSeq" id="WP_386741655.1">
    <property type="nucleotide sequence ID" value="NZ_JBHRYA010000001.1"/>
</dbReference>
<evidence type="ECO:0000256" key="1">
    <source>
        <dbReference type="ARBA" id="ARBA00007734"/>
    </source>
</evidence>
<proteinExistence type="inferred from homology"/>
<dbReference type="SUPFAM" id="SSF53955">
    <property type="entry name" value="Lysozyme-like"/>
    <property type="match status" value="1"/>
</dbReference>
<dbReference type="PANTHER" id="PTHR37423:SF2">
    <property type="entry name" value="MEMBRANE-BOUND LYTIC MUREIN TRANSGLYCOSYLASE C"/>
    <property type="match status" value="1"/>
</dbReference>
<sequence>MRAWLALPAVVLLATAVDVQARTVYRCVRDGTVSLATAPEPGSKCVAKQIDDNAVQTPNLWGEMGVFSGTLYEREQDGELVYSTRKLPGSRVYLKFTVHTPPGEQAHAGLGKVGKPQLDRHAKLFKAAAKATGVDDAWLRAIAHAESGFDAKAVSDKGAQGVMQLMPEVAAEYGVDDPFAPEQSISAGARYMKALLRRYDGDRTLAAAAYNAGIGTVARYGGVPPYDETRTYIDKVLALYARYREAMGIKRETPAQ</sequence>
<feature type="signal peptide" evidence="2">
    <location>
        <begin position="1"/>
        <end position="21"/>
    </location>
</feature>
<dbReference type="Gene3D" id="1.10.530.10">
    <property type="match status" value="1"/>
</dbReference>
<dbReference type="Pfam" id="PF01464">
    <property type="entry name" value="SLT"/>
    <property type="match status" value="1"/>
</dbReference>
<reference evidence="5" key="1">
    <citation type="journal article" date="2019" name="Int. J. Syst. Evol. Microbiol.">
        <title>The Global Catalogue of Microorganisms (GCM) 10K type strain sequencing project: providing services to taxonomists for standard genome sequencing and annotation.</title>
        <authorList>
            <consortium name="The Broad Institute Genomics Platform"/>
            <consortium name="The Broad Institute Genome Sequencing Center for Infectious Disease"/>
            <person name="Wu L."/>
            <person name="Ma J."/>
        </authorList>
    </citation>
    <scope>NUCLEOTIDE SEQUENCE [LARGE SCALE GENOMIC DNA]</scope>
    <source>
        <strain evidence="5">KCTC 42441</strain>
    </source>
</reference>
<feature type="chain" id="PRO_5045573399" evidence="2">
    <location>
        <begin position="22"/>
        <end position="256"/>
    </location>
</feature>
<comment type="similarity">
    <text evidence="1">Belongs to the transglycosylase Slt family.</text>
</comment>
<evidence type="ECO:0000313" key="4">
    <source>
        <dbReference type="EMBL" id="MFC3714711.1"/>
    </source>
</evidence>
<dbReference type="PROSITE" id="PS00922">
    <property type="entry name" value="TRANSGLYCOSYLASE"/>
    <property type="match status" value="1"/>
</dbReference>
<evidence type="ECO:0000313" key="5">
    <source>
        <dbReference type="Proteomes" id="UP001595705"/>
    </source>
</evidence>
<dbReference type="EMBL" id="JBHRYA010000001">
    <property type="protein sequence ID" value="MFC3714711.1"/>
    <property type="molecule type" value="Genomic_DNA"/>
</dbReference>
<dbReference type="InterPro" id="IPR023346">
    <property type="entry name" value="Lysozyme-like_dom_sf"/>
</dbReference>
<dbReference type="PANTHER" id="PTHR37423">
    <property type="entry name" value="SOLUBLE LYTIC MUREIN TRANSGLYCOSYLASE-RELATED"/>
    <property type="match status" value="1"/>
</dbReference>
<feature type="domain" description="Transglycosylase SLT" evidence="3">
    <location>
        <begin position="124"/>
        <end position="222"/>
    </location>
</feature>
<dbReference type="InterPro" id="IPR008258">
    <property type="entry name" value="Transglycosylase_SLT_dom_1"/>
</dbReference>
<evidence type="ECO:0000259" key="3">
    <source>
        <dbReference type="Pfam" id="PF01464"/>
    </source>
</evidence>